<dbReference type="CDD" id="cd10918">
    <property type="entry name" value="CE4_NodB_like_5s_6s"/>
    <property type="match status" value="1"/>
</dbReference>
<accession>A0ABT4A9P7</accession>
<dbReference type="PANTHER" id="PTHR34216">
    <property type="match status" value="1"/>
</dbReference>
<dbReference type="InterPro" id="IPR002509">
    <property type="entry name" value="NODB_dom"/>
</dbReference>
<feature type="domain" description="NodB homology" evidence="4">
    <location>
        <begin position="138"/>
        <end position="398"/>
    </location>
</feature>
<organism evidence="5 6">
    <name type="scientific">Archangium lansingense</name>
    <dbReference type="NCBI Taxonomy" id="2995310"/>
    <lineage>
        <taxon>Bacteria</taxon>
        <taxon>Pseudomonadati</taxon>
        <taxon>Myxococcota</taxon>
        <taxon>Myxococcia</taxon>
        <taxon>Myxococcales</taxon>
        <taxon>Cystobacterineae</taxon>
        <taxon>Archangiaceae</taxon>
        <taxon>Archangium</taxon>
    </lineage>
</organism>
<comment type="caution">
    <text evidence="5">The sequence shown here is derived from an EMBL/GenBank/DDBJ whole genome shotgun (WGS) entry which is preliminary data.</text>
</comment>
<dbReference type="SUPFAM" id="SSF88713">
    <property type="entry name" value="Glycoside hydrolase/deacetylase"/>
    <property type="match status" value="1"/>
</dbReference>
<proteinExistence type="predicted"/>
<feature type="region of interest" description="Disordered" evidence="3">
    <location>
        <begin position="1"/>
        <end position="29"/>
    </location>
</feature>
<evidence type="ECO:0000313" key="5">
    <source>
        <dbReference type="EMBL" id="MCY1078380.1"/>
    </source>
</evidence>
<name>A0ABT4A9P7_9BACT</name>
<protein>
    <submittedName>
        <fullName evidence="5">Polysaccharide deacetylase family protein</fullName>
    </submittedName>
</protein>
<evidence type="ECO:0000256" key="1">
    <source>
        <dbReference type="ARBA" id="ARBA00004613"/>
    </source>
</evidence>
<dbReference type="Gene3D" id="3.20.20.370">
    <property type="entry name" value="Glycoside hydrolase/deacetylase"/>
    <property type="match status" value="1"/>
</dbReference>
<evidence type="ECO:0000256" key="3">
    <source>
        <dbReference type="SAM" id="MobiDB-lite"/>
    </source>
</evidence>
<evidence type="ECO:0000313" key="6">
    <source>
        <dbReference type="Proteomes" id="UP001207654"/>
    </source>
</evidence>
<keyword evidence="6" id="KW-1185">Reference proteome</keyword>
<dbReference type="Pfam" id="PF01522">
    <property type="entry name" value="Polysacc_deac_1"/>
    <property type="match status" value="2"/>
</dbReference>
<dbReference type="InterPro" id="IPR051398">
    <property type="entry name" value="Polysacch_Deacetylase"/>
</dbReference>
<reference evidence="5 6" key="1">
    <citation type="submission" date="2022-11" db="EMBL/GenBank/DDBJ databases">
        <title>Minimal conservation of predation-associated metabolite biosynthetic gene clusters underscores biosynthetic potential of Myxococcota including descriptions for ten novel species: Archangium lansinium sp. nov., Myxococcus landrumus sp. nov., Nannocystis bai.</title>
        <authorList>
            <person name="Ahearne A."/>
            <person name="Stevens C."/>
            <person name="Phillips K."/>
        </authorList>
    </citation>
    <scope>NUCLEOTIDE SEQUENCE [LARGE SCALE GENOMIC DNA]</scope>
    <source>
        <strain evidence="5 6">MIWBW</strain>
    </source>
</reference>
<dbReference type="RefSeq" id="WP_267537164.1">
    <property type="nucleotide sequence ID" value="NZ_JAPNKA010000001.1"/>
</dbReference>
<dbReference type="PANTHER" id="PTHR34216:SF3">
    <property type="entry name" value="POLY-BETA-1,6-N-ACETYL-D-GLUCOSAMINE N-DEACETYLASE"/>
    <property type="match status" value="1"/>
</dbReference>
<dbReference type="PROSITE" id="PS51677">
    <property type="entry name" value="NODB"/>
    <property type="match status" value="1"/>
</dbReference>
<gene>
    <name evidence="5" type="ORF">OV287_28285</name>
</gene>
<comment type="subcellular location">
    <subcellularLocation>
        <location evidence="1">Secreted</location>
    </subcellularLocation>
</comment>
<dbReference type="EMBL" id="JAPNKA010000001">
    <property type="protein sequence ID" value="MCY1078380.1"/>
    <property type="molecule type" value="Genomic_DNA"/>
</dbReference>
<evidence type="ECO:0000256" key="2">
    <source>
        <dbReference type="ARBA" id="ARBA00022729"/>
    </source>
</evidence>
<sequence>MKEANTNLRVVGSNEVDPKQQQNQPDLERSRNHLELDRLVFHARSIVERRWTYWMKKGVKALSFYLDLHPAAWKVASGEAAILFYHKVERRALDVWGEPVLDVHEFEQHVAFLTRKYRPVSMSELIAGLRGQTRLPDRAVALTFDDGYRNNLHLVAPILARYGVPAMLFVTTGLIGTDQWMWAYELEEIFSRFSLEEIRRACGDPVIARLCALDLAPRALMLACVEYLKGRPHSVMIDIVERLRASFRIPVNDENRFLSWDEVRELRSQGFEIGAHTVTHPILTQIPLAEVERELRACRDTLEEELGVPPTVFSYPNGTTSPEVSALVGRYFEAAVTTRSGFCSRVNGLLELPRIGAPVHVSDLAFELAWNYFRLQGAGLTGPRAPPAGPAPRPPRAS</sequence>
<dbReference type="InterPro" id="IPR011330">
    <property type="entry name" value="Glyco_hydro/deAcase_b/a-brl"/>
</dbReference>
<dbReference type="Proteomes" id="UP001207654">
    <property type="component" value="Unassembled WGS sequence"/>
</dbReference>
<evidence type="ECO:0000259" key="4">
    <source>
        <dbReference type="PROSITE" id="PS51677"/>
    </source>
</evidence>
<keyword evidence="2" id="KW-0732">Signal</keyword>